<accession>A0AAV5JKD0</accession>
<protein>
    <submittedName>
        <fullName evidence="2">Uncharacterized protein</fullName>
    </submittedName>
</protein>
<proteinExistence type="predicted"/>
<dbReference type="PANTHER" id="PTHR34952">
    <property type="entry name" value="OS05G0113500 PROTEIN"/>
    <property type="match status" value="1"/>
</dbReference>
<evidence type="ECO:0000256" key="1">
    <source>
        <dbReference type="SAM" id="MobiDB-lite"/>
    </source>
</evidence>
<name>A0AAV5JKD0_9ROSI</name>
<keyword evidence="3" id="KW-1185">Reference proteome</keyword>
<dbReference type="AlphaFoldDB" id="A0AAV5JKD0"/>
<dbReference type="EMBL" id="BPVZ01000036">
    <property type="protein sequence ID" value="GKV12530.1"/>
    <property type="molecule type" value="Genomic_DNA"/>
</dbReference>
<dbReference type="Proteomes" id="UP001054252">
    <property type="component" value="Unassembled WGS sequence"/>
</dbReference>
<evidence type="ECO:0000313" key="3">
    <source>
        <dbReference type="Proteomes" id="UP001054252"/>
    </source>
</evidence>
<organism evidence="2 3">
    <name type="scientific">Rubroshorea leprosula</name>
    <dbReference type="NCBI Taxonomy" id="152421"/>
    <lineage>
        <taxon>Eukaryota</taxon>
        <taxon>Viridiplantae</taxon>
        <taxon>Streptophyta</taxon>
        <taxon>Embryophyta</taxon>
        <taxon>Tracheophyta</taxon>
        <taxon>Spermatophyta</taxon>
        <taxon>Magnoliopsida</taxon>
        <taxon>eudicotyledons</taxon>
        <taxon>Gunneridae</taxon>
        <taxon>Pentapetalae</taxon>
        <taxon>rosids</taxon>
        <taxon>malvids</taxon>
        <taxon>Malvales</taxon>
        <taxon>Dipterocarpaceae</taxon>
        <taxon>Rubroshorea</taxon>
    </lineage>
</organism>
<feature type="region of interest" description="Disordered" evidence="1">
    <location>
        <begin position="116"/>
        <end position="164"/>
    </location>
</feature>
<reference evidence="2 3" key="1">
    <citation type="journal article" date="2021" name="Commun. Biol.">
        <title>The genome of Shorea leprosula (Dipterocarpaceae) highlights the ecological relevance of drought in aseasonal tropical rainforests.</title>
        <authorList>
            <person name="Ng K.K.S."/>
            <person name="Kobayashi M.J."/>
            <person name="Fawcett J.A."/>
            <person name="Hatakeyama M."/>
            <person name="Paape T."/>
            <person name="Ng C.H."/>
            <person name="Ang C.C."/>
            <person name="Tnah L.H."/>
            <person name="Lee C.T."/>
            <person name="Nishiyama T."/>
            <person name="Sese J."/>
            <person name="O'Brien M.J."/>
            <person name="Copetti D."/>
            <person name="Mohd Noor M.I."/>
            <person name="Ong R.C."/>
            <person name="Putra M."/>
            <person name="Sireger I.Z."/>
            <person name="Indrioko S."/>
            <person name="Kosugi Y."/>
            <person name="Izuno A."/>
            <person name="Isagi Y."/>
            <person name="Lee S.L."/>
            <person name="Shimizu K.K."/>
        </authorList>
    </citation>
    <scope>NUCLEOTIDE SEQUENCE [LARGE SCALE GENOMIC DNA]</scope>
    <source>
        <strain evidence="2">214</strain>
    </source>
</reference>
<evidence type="ECO:0000313" key="2">
    <source>
        <dbReference type="EMBL" id="GKV12530.1"/>
    </source>
</evidence>
<feature type="compositionally biased region" description="Basic residues" evidence="1">
    <location>
        <begin position="125"/>
        <end position="134"/>
    </location>
</feature>
<comment type="caution">
    <text evidence="2">The sequence shown here is derived from an EMBL/GenBank/DDBJ whole genome shotgun (WGS) entry which is preliminary data.</text>
</comment>
<dbReference type="PANTHER" id="PTHR34952:SF2">
    <property type="entry name" value="OS05G0113500 PROTEIN"/>
    <property type="match status" value="1"/>
</dbReference>
<feature type="region of interest" description="Disordered" evidence="1">
    <location>
        <begin position="44"/>
        <end position="63"/>
    </location>
</feature>
<gene>
    <name evidence="2" type="ORF">SLEP1_g23660</name>
</gene>
<sequence>MDQYPRDADDLSDTKQGILCSYVNEDDDESDSGDTSDVEEFCEELKGQETKPGQKCDASSEEVDEDLGHALRIIFGEEPLFPIPPNVVSAMKGSREKQGILPKKLTVTWAPDVYDPVPTKVLPARGKKQQKSKKKSNENKKKNGKKGKKGSNSSRCVGGGSSCDKKQLRRVGVSFGRCYKSLDAHDTLVNSPDGIEDFKVGSPDPHCGSSFLKNSHTKMHYPVAEAL</sequence>
<feature type="compositionally biased region" description="Basic and acidic residues" evidence="1">
    <location>
        <begin position="44"/>
        <end position="54"/>
    </location>
</feature>